<name>A0AAE0GUS2_9CHLO</name>
<sequence length="165" mass="18016">MRRSGAARKSRDKRKDFKKKEPSVPTGDDANKKPPREAAGPADGGKGAEAQARSEDGDDEAEYDSNFNEREEYAVGERVGPASEIAAILLAQRAIDLPKDIDNLLALEEIEGKEPTEPVRHPTDVNEHQCEDTPGTVAQEMENGAATSNMSWTVRRQRATTGRDA</sequence>
<feature type="region of interest" description="Disordered" evidence="1">
    <location>
        <begin position="112"/>
        <end position="131"/>
    </location>
</feature>
<feature type="compositionally biased region" description="Basic and acidic residues" evidence="1">
    <location>
        <begin position="13"/>
        <end position="22"/>
    </location>
</feature>
<reference evidence="2 3" key="1">
    <citation type="journal article" date="2015" name="Genome Biol. Evol.">
        <title>Comparative Genomics of a Bacterivorous Green Alga Reveals Evolutionary Causalities and Consequences of Phago-Mixotrophic Mode of Nutrition.</title>
        <authorList>
            <person name="Burns J.A."/>
            <person name="Paasch A."/>
            <person name="Narechania A."/>
            <person name="Kim E."/>
        </authorList>
    </citation>
    <scope>NUCLEOTIDE SEQUENCE [LARGE SCALE GENOMIC DNA]</scope>
    <source>
        <strain evidence="2 3">PLY_AMNH</strain>
    </source>
</reference>
<gene>
    <name evidence="2" type="ORF">CYMTET_7805</name>
</gene>
<proteinExistence type="predicted"/>
<dbReference type="Proteomes" id="UP001190700">
    <property type="component" value="Unassembled WGS sequence"/>
</dbReference>
<comment type="caution">
    <text evidence="2">The sequence shown here is derived from an EMBL/GenBank/DDBJ whole genome shotgun (WGS) entry which is preliminary data.</text>
</comment>
<dbReference type="EMBL" id="LGRX02002252">
    <property type="protein sequence ID" value="KAK3284548.1"/>
    <property type="molecule type" value="Genomic_DNA"/>
</dbReference>
<evidence type="ECO:0000256" key="1">
    <source>
        <dbReference type="SAM" id="MobiDB-lite"/>
    </source>
</evidence>
<protein>
    <submittedName>
        <fullName evidence="2">Uncharacterized protein</fullName>
    </submittedName>
</protein>
<accession>A0AAE0GUS2</accession>
<feature type="region of interest" description="Disordered" evidence="1">
    <location>
        <begin position="1"/>
        <end position="77"/>
    </location>
</feature>
<dbReference type="AlphaFoldDB" id="A0AAE0GUS2"/>
<feature type="compositionally biased region" description="Basic residues" evidence="1">
    <location>
        <begin position="1"/>
        <end position="12"/>
    </location>
</feature>
<feature type="region of interest" description="Disordered" evidence="1">
    <location>
        <begin position="142"/>
        <end position="165"/>
    </location>
</feature>
<evidence type="ECO:0000313" key="3">
    <source>
        <dbReference type="Proteomes" id="UP001190700"/>
    </source>
</evidence>
<evidence type="ECO:0000313" key="2">
    <source>
        <dbReference type="EMBL" id="KAK3284548.1"/>
    </source>
</evidence>
<keyword evidence="3" id="KW-1185">Reference proteome</keyword>
<feature type="compositionally biased region" description="Polar residues" evidence="1">
    <location>
        <begin position="145"/>
        <end position="154"/>
    </location>
</feature>
<organism evidence="2 3">
    <name type="scientific">Cymbomonas tetramitiformis</name>
    <dbReference type="NCBI Taxonomy" id="36881"/>
    <lineage>
        <taxon>Eukaryota</taxon>
        <taxon>Viridiplantae</taxon>
        <taxon>Chlorophyta</taxon>
        <taxon>Pyramimonadophyceae</taxon>
        <taxon>Pyramimonadales</taxon>
        <taxon>Pyramimonadaceae</taxon>
        <taxon>Cymbomonas</taxon>
    </lineage>
</organism>